<evidence type="ECO:0000256" key="1">
    <source>
        <dbReference type="SAM" id="MobiDB-lite"/>
    </source>
</evidence>
<dbReference type="AlphaFoldDB" id="A0A6M4H1V9"/>
<feature type="chain" id="PRO_5027032361" evidence="2">
    <location>
        <begin position="18"/>
        <end position="147"/>
    </location>
</feature>
<organism evidence="3 4">
    <name type="scientific">Usitatibacter rugosus</name>
    <dbReference type="NCBI Taxonomy" id="2732067"/>
    <lineage>
        <taxon>Bacteria</taxon>
        <taxon>Pseudomonadati</taxon>
        <taxon>Pseudomonadota</taxon>
        <taxon>Betaproteobacteria</taxon>
        <taxon>Nitrosomonadales</taxon>
        <taxon>Usitatibacteraceae</taxon>
        <taxon>Usitatibacter</taxon>
    </lineage>
</organism>
<feature type="signal peptide" evidence="2">
    <location>
        <begin position="1"/>
        <end position="17"/>
    </location>
</feature>
<keyword evidence="4" id="KW-1185">Reference proteome</keyword>
<dbReference type="RefSeq" id="WP_171093493.1">
    <property type="nucleotide sequence ID" value="NZ_CP053069.1"/>
</dbReference>
<dbReference type="KEGG" id="uru:DSM104443_02910"/>
<evidence type="ECO:0000313" key="4">
    <source>
        <dbReference type="Proteomes" id="UP000501534"/>
    </source>
</evidence>
<sequence>MKSLALLLLLPAGLALAQTPPPKTSTKDELRSCLAEQDTLQETGKTLETRRAEQDAASKKLQTEVRSHMATSPLPNAPEDAFTAFRAKTKDLEARKETLDSAADQYDKDVVTFNQQLAARNKRCSTLTVTKADRDAVMKERAAVGKK</sequence>
<evidence type="ECO:0000313" key="3">
    <source>
        <dbReference type="EMBL" id="QJR11827.1"/>
    </source>
</evidence>
<evidence type="ECO:0000256" key="2">
    <source>
        <dbReference type="SAM" id="SignalP"/>
    </source>
</evidence>
<protein>
    <submittedName>
        <fullName evidence="3">Uncharacterized protein</fullName>
    </submittedName>
</protein>
<gene>
    <name evidence="3" type="ORF">DSM104443_02910</name>
</gene>
<feature type="compositionally biased region" description="Basic and acidic residues" evidence="1">
    <location>
        <begin position="45"/>
        <end position="58"/>
    </location>
</feature>
<name>A0A6M4H1V9_9PROT</name>
<accession>A0A6M4H1V9</accession>
<reference evidence="3 4" key="1">
    <citation type="submission" date="2020-04" db="EMBL/GenBank/DDBJ databases">
        <title>Usitatibacter rugosus gen. nov., sp. nov. and Usitatibacter palustris sp. nov., novel members of Usitatibacteraceae fam. nov. within the order Nitrosomonadales isolated from soil.</title>
        <authorList>
            <person name="Huber K.J."/>
            <person name="Neumann-Schaal M."/>
            <person name="Geppert A."/>
            <person name="Luckner M."/>
            <person name="Wanner G."/>
            <person name="Overmann J."/>
        </authorList>
    </citation>
    <scope>NUCLEOTIDE SEQUENCE [LARGE SCALE GENOMIC DNA]</scope>
    <source>
        <strain evidence="3 4">0125_3</strain>
    </source>
</reference>
<proteinExistence type="predicted"/>
<keyword evidence="2" id="KW-0732">Signal</keyword>
<feature type="region of interest" description="Disordered" evidence="1">
    <location>
        <begin position="15"/>
        <end position="58"/>
    </location>
</feature>
<dbReference type="EMBL" id="CP053069">
    <property type="protein sequence ID" value="QJR11827.1"/>
    <property type="molecule type" value="Genomic_DNA"/>
</dbReference>
<dbReference type="Proteomes" id="UP000501534">
    <property type="component" value="Chromosome"/>
</dbReference>